<dbReference type="AlphaFoldDB" id="A0A392PAJ6"/>
<dbReference type="Proteomes" id="UP000265520">
    <property type="component" value="Unassembled WGS sequence"/>
</dbReference>
<evidence type="ECO:0000313" key="2">
    <source>
        <dbReference type="Proteomes" id="UP000265520"/>
    </source>
</evidence>
<feature type="non-terminal residue" evidence="1">
    <location>
        <position position="1"/>
    </location>
</feature>
<dbReference type="EMBL" id="LXQA010070082">
    <property type="protein sequence ID" value="MCI08727.1"/>
    <property type="molecule type" value="Genomic_DNA"/>
</dbReference>
<reference evidence="1 2" key="1">
    <citation type="journal article" date="2018" name="Front. Plant Sci.">
        <title>Red Clover (Trifolium pratense) and Zigzag Clover (T. medium) - A Picture of Genomic Similarities and Differences.</title>
        <authorList>
            <person name="Dluhosova J."/>
            <person name="Istvanek J."/>
            <person name="Nedelnik J."/>
            <person name="Repkova J."/>
        </authorList>
    </citation>
    <scope>NUCLEOTIDE SEQUENCE [LARGE SCALE GENOMIC DNA]</scope>
    <source>
        <strain evidence="2">cv. 10/8</strain>
        <tissue evidence="1">Leaf</tissue>
    </source>
</reference>
<sequence length="66" mass="7354">SLRWESGLGLSSWASIIHRQIARFQNCYDTPPTPYSSLFSLLSSLYSTANTASPPPHTQTLLFHTT</sequence>
<name>A0A392PAJ6_9FABA</name>
<organism evidence="1 2">
    <name type="scientific">Trifolium medium</name>
    <dbReference type="NCBI Taxonomy" id="97028"/>
    <lineage>
        <taxon>Eukaryota</taxon>
        <taxon>Viridiplantae</taxon>
        <taxon>Streptophyta</taxon>
        <taxon>Embryophyta</taxon>
        <taxon>Tracheophyta</taxon>
        <taxon>Spermatophyta</taxon>
        <taxon>Magnoliopsida</taxon>
        <taxon>eudicotyledons</taxon>
        <taxon>Gunneridae</taxon>
        <taxon>Pentapetalae</taxon>
        <taxon>rosids</taxon>
        <taxon>fabids</taxon>
        <taxon>Fabales</taxon>
        <taxon>Fabaceae</taxon>
        <taxon>Papilionoideae</taxon>
        <taxon>50 kb inversion clade</taxon>
        <taxon>NPAAA clade</taxon>
        <taxon>Hologalegina</taxon>
        <taxon>IRL clade</taxon>
        <taxon>Trifolieae</taxon>
        <taxon>Trifolium</taxon>
    </lineage>
</organism>
<evidence type="ECO:0000313" key="1">
    <source>
        <dbReference type="EMBL" id="MCI08727.1"/>
    </source>
</evidence>
<keyword evidence="2" id="KW-1185">Reference proteome</keyword>
<proteinExistence type="predicted"/>
<comment type="caution">
    <text evidence="1">The sequence shown here is derived from an EMBL/GenBank/DDBJ whole genome shotgun (WGS) entry which is preliminary data.</text>
</comment>
<protein>
    <submittedName>
        <fullName evidence="1">Uncharacterized protein</fullName>
    </submittedName>
</protein>
<accession>A0A392PAJ6</accession>